<dbReference type="PROSITE" id="PS00949">
    <property type="entry name" value="AUTOINDUCER_SYNTH_1"/>
    <property type="match status" value="1"/>
</dbReference>
<dbReference type="InterPro" id="IPR001690">
    <property type="entry name" value="Autoind_synthase"/>
</dbReference>
<dbReference type="PRINTS" id="PR01549">
    <property type="entry name" value="AUTOINDCRSYN"/>
</dbReference>
<dbReference type="RefSeq" id="WP_101684018.1">
    <property type="nucleotide sequence ID" value="NZ_PJRP01000014.1"/>
</dbReference>
<dbReference type="OrthoDB" id="6023281at2"/>
<keyword evidence="3 8" id="KW-0808">Transferase</keyword>
<evidence type="ECO:0000256" key="3">
    <source>
        <dbReference type="ARBA" id="ARBA00022679"/>
    </source>
</evidence>
<evidence type="ECO:0000256" key="1">
    <source>
        <dbReference type="ARBA" id="ARBA00012340"/>
    </source>
</evidence>
<dbReference type="PROSITE" id="PS51187">
    <property type="entry name" value="AUTOINDUCER_SYNTH_2"/>
    <property type="match status" value="1"/>
</dbReference>
<evidence type="ECO:0000313" key="9">
    <source>
        <dbReference type="EMBL" id="PLP97930.1"/>
    </source>
</evidence>
<dbReference type="AlphaFoldDB" id="A0A2N5C6X2"/>
<keyword evidence="2 7" id="KW-0673">Quorum sensing</keyword>
<organism evidence="9 10">
    <name type="scientific">Cupriavidus pauculus</name>
    <dbReference type="NCBI Taxonomy" id="82633"/>
    <lineage>
        <taxon>Bacteria</taxon>
        <taxon>Pseudomonadati</taxon>
        <taxon>Pseudomonadota</taxon>
        <taxon>Betaproteobacteria</taxon>
        <taxon>Burkholderiales</taxon>
        <taxon>Burkholderiaceae</taxon>
        <taxon>Cupriavidus</taxon>
    </lineage>
</organism>
<dbReference type="GO" id="GO:0007165">
    <property type="term" value="P:signal transduction"/>
    <property type="evidence" value="ECO:0007669"/>
    <property type="project" value="TreeGrafter"/>
</dbReference>
<keyword evidence="4 8" id="KW-0949">S-adenosyl-L-methionine</keyword>
<dbReference type="GO" id="GO:0061579">
    <property type="term" value="F:N-acyl homoserine lactone synthase activity"/>
    <property type="evidence" value="ECO:0007669"/>
    <property type="project" value="UniProtKB-UniRule"/>
</dbReference>
<dbReference type="InterPro" id="IPR018311">
    <property type="entry name" value="Autoind_synth_CS"/>
</dbReference>
<dbReference type="InterPro" id="IPR016181">
    <property type="entry name" value="Acyl_CoA_acyltransferase"/>
</dbReference>
<dbReference type="SUPFAM" id="SSF55729">
    <property type="entry name" value="Acyl-CoA N-acyltransferases (Nat)"/>
    <property type="match status" value="1"/>
</dbReference>
<dbReference type="Proteomes" id="UP000234341">
    <property type="component" value="Unassembled WGS sequence"/>
</dbReference>
<proteinExistence type="inferred from homology"/>
<dbReference type="PANTHER" id="PTHR39322">
    <property type="entry name" value="ACYL-HOMOSERINE-LACTONE SYNTHASE"/>
    <property type="match status" value="1"/>
</dbReference>
<protein>
    <recommendedName>
        <fullName evidence="1 8">Acyl-homoserine-lactone synthase</fullName>
        <ecNumber evidence="1 8">2.3.1.184</ecNumber>
    </recommendedName>
    <alternativeName>
        <fullName evidence="8">Autoinducer synthesis protein</fullName>
    </alternativeName>
</protein>
<dbReference type="Pfam" id="PF00765">
    <property type="entry name" value="Autoind_synth"/>
    <property type="match status" value="1"/>
</dbReference>
<comment type="caution">
    <text evidence="9">The sequence shown here is derived from an EMBL/GenBank/DDBJ whole genome shotgun (WGS) entry which is preliminary data.</text>
</comment>
<name>A0A2N5C6X2_9BURK</name>
<evidence type="ECO:0000256" key="8">
    <source>
        <dbReference type="RuleBase" id="RU361135"/>
    </source>
</evidence>
<reference evidence="9 10" key="1">
    <citation type="submission" date="2017-12" db="EMBL/GenBank/DDBJ databases">
        <title>Genome sequence of the active heterotrophic nitrifier-denitrifier, Cupriavidus pauculus UM1.</title>
        <authorList>
            <person name="Putonti C."/>
            <person name="Castignetti D."/>
        </authorList>
    </citation>
    <scope>NUCLEOTIDE SEQUENCE [LARGE SCALE GENOMIC DNA]</scope>
    <source>
        <strain evidence="9 10">UM1</strain>
    </source>
</reference>
<dbReference type="Gene3D" id="3.40.630.30">
    <property type="match status" value="1"/>
</dbReference>
<keyword evidence="5 7" id="KW-0071">Autoinducer synthesis</keyword>
<evidence type="ECO:0000256" key="6">
    <source>
        <dbReference type="ARBA" id="ARBA00048576"/>
    </source>
</evidence>
<evidence type="ECO:0000256" key="5">
    <source>
        <dbReference type="ARBA" id="ARBA00022929"/>
    </source>
</evidence>
<accession>A0A2N5C6X2</accession>
<evidence type="ECO:0000256" key="4">
    <source>
        <dbReference type="ARBA" id="ARBA00022691"/>
    </source>
</evidence>
<gene>
    <name evidence="9" type="ORF">CYJ10_24330</name>
</gene>
<dbReference type="EC" id="2.3.1.184" evidence="1 8"/>
<dbReference type="EMBL" id="PJRP01000014">
    <property type="protein sequence ID" value="PLP97930.1"/>
    <property type="molecule type" value="Genomic_DNA"/>
</dbReference>
<sequence length="223" mass="24277">MRIVSGNSTYLQPAMMARLARYRHEVFVHRLGWQLSCADGCEVDQFDREDTVYVVVLNKRTGAIRGTARLLPTTRPYLLREVFPALLDDMPAPESADVWELSRFAVVDLEAPATIRNGQFSSCTATALLRATLMCAAELGARELVAVSPVSVQRLLRRAGVVHLGRAPRATGTKPRATCAVSDISDISDTSDLFACRIEVVPFPVNPQCNPGAVPRAIPGAIC</sequence>
<dbReference type="PANTHER" id="PTHR39322:SF1">
    <property type="entry name" value="ISOVALERYL-HOMOSERINE LACTONE SYNTHASE"/>
    <property type="match status" value="1"/>
</dbReference>
<evidence type="ECO:0000313" key="10">
    <source>
        <dbReference type="Proteomes" id="UP000234341"/>
    </source>
</evidence>
<comment type="similarity">
    <text evidence="7 8">Belongs to the autoinducer synthase family.</text>
</comment>
<dbReference type="GO" id="GO:0009372">
    <property type="term" value="P:quorum sensing"/>
    <property type="evidence" value="ECO:0007669"/>
    <property type="project" value="UniProtKB-UniRule"/>
</dbReference>
<comment type="catalytic activity">
    <reaction evidence="6 8">
        <text>a fatty acyl-[ACP] + S-adenosyl-L-methionine = an N-acyl-L-homoserine lactone + S-methyl-5'-thioadenosine + holo-[ACP] + H(+)</text>
        <dbReference type="Rhea" id="RHEA:10096"/>
        <dbReference type="Rhea" id="RHEA-COMP:9685"/>
        <dbReference type="Rhea" id="RHEA-COMP:14125"/>
        <dbReference type="ChEBI" id="CHEBI:15378"/>
        <dbReference type="ChEBI" id="CHEBI:17509"/>
        <dbReference type="ChEBI" id="CHEBI:55474"/>
        <dbReference type="ChEBI" id="CHEBI:59789"/>
        <dbReference type="ChEBI" id="CHEBI:64479"/>
        <dbReference type="ChEBI" id="CHEBI:138651"/>
        <dbReference type="EC" id="2.3.1.184"/>
    </reaction>
</comment>
<evidence type="ECO:0000256" key="2">
    <source>
        <dbReference type="ARBA" id="ARBA00022654"/>
    </source>
</evidence>
<evidence type="ECO:0000256" key="7">
    <source>
        <dbReference type="PROSITE-ProRule" id="PRU00533"/>
    </source>
</evidence>